<protein>
    <submittedName>
        <fullName evidence="3">Cytosine-purine permease</fullName>
    </submittedName>
</protein>
<dbReference type="EMBL" id="JACAZH010000034">
    <property type="protein sequence ID" value="KAF7337429.1"/>
    <property type="molecule type" value="Genomic_DNA"/>
</dbReference>
<dbReference type="PANTHER" id="PTHR31806:SF1">
    <property type="entry name" value="PURINE-CYTOSINE PERMEASE FCY2-RELATED"/>
    <property type="match status" value="1"/>
</dbReference>
<evidence type="ECO:0000256" key="1">
    <source>
        <dbReference type="ARBA" id="ARBA00022448"/>
    </source>
</evidence>
<feature type="compositionally biased region" description="Low complexity" evidence="2">
    <location>
        <begin position="136"/>
        <end position="155"/>
    </location>
</feature>
<accession>A0A8H6XBG4</accession>
<dbReference type="GO" id="GO:0005886">
    <property type="term" value="C:plasma membrane"/>
    <property type="evidence" value="ECO:0007669"/>
    <property type="project" value="TreeGrafter"/>
</dbReference>
<dbReference type="GO" id="GO:0000329">
    <property type="term" value="C:fungal-type vacuole membrane"/>
    <property type="evidence" value="ECO:0007669"/>
    <property type="project" value="TreeGrafter"/>
</dbReference>
<feature type="region of interest" description="Disordered" evidence="2">
    <location>
        <begin position="126"/>
        <end position="183"/>
    </location>
</feature>
<dbReference type="Proteomes" id="UP000623467">
    <property type="component" value="Unassembled WGS sequence"/>
</dbReference>
<proteinExistence type="predicted"/>
<keyword evidence="1" id="KW-0813">Transport</keyword>
<comment type="caution">
    <text evidence="3">The sequence shown here is derived from an EMBL/GenBank/DDBJ whole genome shotgun (WGS) entry which is preliminary data.</text>
</comment>
<gene>
    <name evidence="3" type="ORF">MSAN_02269500</name>
</gene>
<dbReference type="PANTHER" id="PTHR31806">
    <property type="entry name" value="PURINE-CYTOSINE PERMEASE FCY2-RELATED"/>
    <property type="match status" value="1"/>
</dbReference>
<evidence type="ECO:0000256" key="2">
    <source>
        <dbReference type="SAM" id="MobiDB-lite"/>
    </source>
</evidence>
<keyword evidence="4" id="KW-1185">Reference proteome</keyword>
<organism evidence="3 4">
    <name type="scientific">Mycena sanguinolenta</name>
    <dbReference type="NCBI Taxonomy" id="230812"/>
    <lineage>
        <taxon>Eukaryota</taxon>
        <taxon>Fungi</taxon>
        <taxon>Dikarya</taxon>
        <taxon>Basidiomycota</taxon>
        <taxon>Agaricomycotina</taxon>
        <taxon>Agaricomycetes</taxon>
        <taxon>Agaricomycetidae</taxon>
        <taxon>Agaricales</taxon>
        <taxon>Marasmiineae</taxon>
        <taxon>Mycenaceae</taxon>
        <taxon>Mycena</taxon>
    </lineage>
</organism>
<dbReference type="GO" id="GO:0022857">
    <property type="term" value="F:transmembrane transporter activity"/>
    <property type="evidence" value="ECO:0007669"/>
    <property type="project" value="InterPro"/>
</dbReference>
<name>A0A8H6XBG4_9AGAR</name>
<dbReference type="OrthoDB" id="2116389at2759"/>
<dbReference type="InterPro" id="IPR026030">
    <property type="entry name" value="Pur-cyt_permease_Fcy2/21/22"/>
</dbReference>
<dbReference type="AlphaFoldDB" id="A0A8H6XBG4"/>
<evidence type="ECO:0000313" key="3">
    <source>
        <dbReference type="EMBL" id="KAF7337429.1"/>
    </source>
</evidence>
<sequence length="339" mass="37257">MNPSRRMKAEARRCRQSPLMRSLGYLLSRPSSTRRYNPSSGHTNAMQSYSPAFSWLHPESVLDSLYSLQPLNGSMCQHQKNTMSAVNRSSLGRNWLATLIGTTVVVMSSSSKYNGSTMLRRTSNIKTLPSTFSTLRPRQSTPSRSAPRSSPSTASKRAGSSEYPTRGMISRTKISRSGSRPLPKESRIRVPAFFLGLGDNVLTIFTNVVMAALRAYIATSHPNSTCARQARYSWRRHGARIVAHCVCCVKTLRAIADDRISSAAGVVIVAVITLALDMLDLKYVHIYEKCSSIPIAMTVLVLLGFRGEELGYCADGDRQAESSNILSFMGVISALVPRL</sequence>
<reference evidence="3" key="1">
    <citation type="submission" date="2020-05" db="EMBL/GenBank/DDBJ databases">
        <title>Mycena genomes resolve the evolution of fungal bioluminescence.</title>
        <authorList>
            <person name="Tsai I.J."/>
        </authorList>
    </citation>
    <scope>NUCLEOTIDE SEQUENCE</scope>
    <source>
        <strain evidence="3">160909Yilan</strain>
    </source>
</reference>
<evidence type="ECO:0000313" key="4">
    <source>
        <dbReference type="Proteomes" id="UP000623467"/>
    </source>
</evidence>